<evidence type="ECO:0000313" key="2">
    <source>
        <dbReference type="Proteomes" id="UP000252107"/>
    </source>
</evidence>
<keyword evidence="2" id="KW-1185">Reference proteome</keyword>
<sequence>MLRYDGMKLINKLSPLFNNALKSHKGVVLTLALASLLYYGGLTENKSAAAVAGAGITQLSQRPQTQSNNLPRPIANQILRDASKRSGVPRREVKITQVTAKTFGNPCEFNFGEICTKEYNPIEGWEVVVRVRQNSWTYHVNKSGTQIVLDPKVSTSQTLPKAIANAILSDASKRSGVAINNLKITQATAKTFGNPCEFNFGEICTKEYNPIEGWEVVVQVRQNSWTYHVNKSGTQIVLDPKVSTSQTLPRAIANAILSDASKRSGVAINNLKITQATPKTFGNPCIFNFGEVCTREYRPIEGWEVVVRVRQNSWTYHVNKSGTQIVLDPKVKI</sequence>
<protein>
    <submittedName>
        <fullName evidence="1">Uncharacterized protein</fullName>
    </submittedName>
</protein>
<dbReference type="AlphaFoldDB" id="A0A367QSY7"/>
<organism evidence="1 2">
    <name type="scientific">Nostoc minutum NIES-26</name>
    <dbReference type="NCBI Taxonomy" id="1844469"/>
    <lineage>
        <taxon>Bacteria</taxon>
        <taxon>Bacillati</taxon>
        <taxon>Cyanobacteriota</taxon>
        <taxon>Cyanophyceae</taxon>
        <taxon>Nostocales</taxon>
        <taxon>Nostocaceae</taxon>
        <taxon>Nostoc</taxon>
    </lineage>
</organism>
<name>A0A367QSY7_9NOSO</name>
<accession>A0A367QSY7</accession>
<reference evidence="1" key="1">
    <citation type="submission" date="2016-04" db="EMBL/GenBank/DDBJ databases">
        <authorList>
            <person name="Tabuchi Yagui T.R."/>
        </authorList>
    </citation>
    <scope>NUCLEOTIDE SEQUENCE [LARGE SCALE GENOMIC DNA]</scope>
    <source>
        <strain evidence="1">NIES-26</strain>
    </source>
</reference>
<gene>
    <name evidence="1" type="ORF">A6770_02545</name>
</gene>
<dbReference type="Proteomes" id="UP000252107">
    <property type="component" value="Unassembled WGS sequence"/>
</dbReference>
<dbReference type="EMBL" id="LXQD01000306">
    <property type="protein sequence ID" value="RCJ27059.1"/>
    <property type="molecule type" value="Genomic_DNA"/>
</dbReference>
<proteinExistence type="predicted"/>
<comment type="caution">
    <text evidence="1">The sequence shown here is derived from an EMBL/GenBank/DDBJ whole genome shotgun (WGS) entry which is preliminary data.</text>
</comment>
<evidence type="ECO:0000313" key="1">
    <source>
        <dbReference type="EMBL" id="RCJ27059.1"/>
    </source>
</evidence>